<organism evidence="5 6">
    <name type="scientific">Gemmobacter lanyuensis</name>
    <dbReference type="NCBI Taxonomy" id="1054497"/>
    <lineage>
        <taxon>Bacteria</taxon>
        <taxon>Pseudomonadati</taxon>
        <taxon>Pseudomonadota</taxon>
        <taxon>Alphaproteobacteria</taxon>
        <taxon>Rhodobacterales</taxon>
        <taxon>Paracoccaceae</taxon>
        <taxon>Gemmobacter</taxon>
    </lineage>
</organism>
<dbReference type="CDD" id="cd07377">
    <property type="entry name" value="WHTH_GntR"/>
    <property type="match status" value="1"/>
</dbReference>
<proteinExistence type="predicted"/>
<evidence type="ECO:0000256" key="3">
    <source>
        <dbReference type="ARBA" id="ARBA00023163"/>
    </source>
</evidence>
<evidence type="ECO:0000313" key="6">
    <source>
        <dbReference type="Proteomes" id="UP000628984"/>
    </source>
</evidence>
<gene>
    <name evidence="5" type="ORF">GCM10011452_34100</name>
</gene>
<dbReference type="PANTHER" id="PTHR43537">
    <property type="entry name" value="TRANSCRIPTIONAL REGULATOR, GNTR FAMILY"/>
    <property type="match status" value="1"/>
</dbReference>
<dbReference type="InterPro" id="IPR011711">
    <property type="entry name" value="GntR_C"/>
</dbReference>
<dbReference type="SMART" id="SM00895">
    <property type="entry name" value="FCD"/>
    <property type="match status" value="1"/>
</dbReference>
<dbReference type="GO" id="GO:0003677">
    <property type="term" value="F:DNA binding"/>
    <property type="evidence" value="ECO:0007669"/>
    <property type="project" value="UniProtKB-KW"/>
</dbReference>
<dbReference type="InterPro" id="IPR000524">
    <property type="entry name" value="Tscrpt_reg_HTH_GntR"/>
</dbReference>
<keyword evidence="6" id="KW-1185">Reference proteome</keyword>
<dbReference type="SUPFAM" id="SSF46785">
    <property type="entry name" value="Winged helix' DNA-binding domain"/>
    <property type="match status" value="1"/>
</dbReference>
<reference evidence="5" key="1">
    <citation type="journal article" date="2014" name="Int. J. Syst. Evol. Microbiol.">
        <title>Complete genome sequence of Corynebacterium casei LMG S-19264T (=DSM 44701T), isolated from a smear-ripened cheese.</title>
        <authorList>
            <consortium name="US DOE Joint Genome Institute (JGI-PGF)"/>
            <person name="Walter F."/>
            <person name="Albersmeier A."/>
            <person name="Kalinowski J."/>
            <person name="Ruckert C."/>
        </authorList>
    </citation>
    <scope>NUCLEOTIDE SEQUENCE</scope>
    <source>
        <strain evidence="5">KCTC 23714</strain>
    </source>
</reference>
<dbReference type="PANTHER" id="PTHR43537:SF41">
    <property type="entry name" value="TRANSCRIPTIONAL REGULATORY PROTEIN"/>
    <property type="match status" value="1"/>
</dbReference>
<evidence type="ECO:0000256" key="2">
    <source>
        <dbReference type="ARBA" id="ARBA00023125"/>
    </source>
</evidence>
<feature type="domain" description="HTH gntR-type" evidence="4">
    <location>
        <begin position="15"/>
        <end position="82"/>
    </location>
</feature>
<dbReference type="Proteomes" id="UP000628984">
    <property type="component" value="Unassembled WGS sequence"/>
</dbReference>
<dbReference type="InterPro" id="IPR036390">
    <property type="entry name" value="WH_DNA-bd_sf"/>
</dbReference>
<keyword evidence="2" id="KW-0238">DNA-binding</keyword>
<dbReference type="RefSeq" id="WP_189635086.1">
    <property type="nucleotide sequence ID" value="NZ_BMYQ01000015.1"/>
</dbReference>
<dbReference type="InterPro" id="IPR036388">
    <property type="entry name" value="WH-like_DNA-bd_sf"/>
</dbReference>
<dbReference type="EMBL" id="BMYQ01000015">
    <property type="protein sequence ID" value="GGW42939.1"/>
    <property type="molecule type" value="Genomic_DNA"/>
</dbReference>
<dbReference type="Pfam" id="PF00392">
    <property type="entry name" value="GntR"/>
    <property type="match status" value="1"/>
</dbReference>
<accession>A0A918J1F2</accession>
<dbReference type="Pfam" id="PF07729">
    <property type="entry name" value="FCD"/>
    <property type="match status" value="1"/>
</dbReference>
<evidence type="ECO:0000259" key="4">
    <source>
        <dbReference type="PROSITE" id="PS50949"/>
    </source>
</evidence>
<dbReference type="SUPFAM" id="SSF48008">
    <property type="entry name" value="GntR ligand-binding domain-like"/>
    <property type="match status" value="1"/>
</dbReference>
<evidence type="ECO:0000256" key="1">
    <source>
        <dbReference type="ARBA" id="ARBA00023015"/>
    </source>
</evidence>
<protein>
    <submittedName>
        <fullName evidence="5">Transcriptional regulator</fullName>
    </submittedName>
</protein>
<keyword evidence="1" id="KW-0805">Transcription regulation</keyword>
<keyword evidence="3" id="KW-0804">Transcription</keyword>
<dbReference type="AlphaFoldDB" id="A0A918J1F2"/>
<dbReference type="GO" id="GO:0003700">
    <property type="term" value="F:DNA-binding transcription factor activity"/>
    <property type="evidence" value="ECO:0007669"/>
    <property type="project" value="InterPro"/>
</dbReference>
<dbReference type="Gene3D" id="1.10.10.10">
    <property type="entry name" value="Winged helix-like DNA-binding domain superfamily/Winged helix DNA-binding domain"/>
    <property type="match status" value="1"/>
</dbReference>
<dbReference type="Gene3D" id="1.20.120.530">
    <property type="entry name" value="GntR ligand-binding domain-like"/>
    <property type="match status" value="1"/>
</dbReference>
<dbReference type="SMART" id="SM00345">
    <property type="entry name" value="HTH_GNTR"/>
    <property type="match status" value="1"/>
</dbReference>
<evidence type="ECO:0000313" key="5">
    <source>
        <dbReference type="EMBL" id="GGW42939.1"/>
    </source>
</evidence>
<comment type="caution">
    <text evidence="5">The sequence shown here is derived from an EMBL/GenBank/DDBJ whole genome shotgun (WGS) entry which is preliminary data.</text>
</comment>
<sequence>MSLAFTDAPDLGAAPTASDVIARHIRAAIMSGALDEGAPIRQDDVAKQFNVSKIPVREALKQLEAEGFVTFQRNKGVVVASLTGPEIAEIFEVRAILESNALRRAVPLLTEASLARAAAACTAFGQETDVSKWAALNWTFHSSLYADAGRPYLLRMIRSVNDRVERYLRVQLTVSGGHALADREHQAILAACQRRDAEAAAQLVYDHIMQACTSLHSHLPGSERP</sequence>
<dbReference type="PROSITE" id="PS50949">
    <property type="entry name" value="HTH_GNTR"/>
    <property type="match status" value="1"/>
</dbReference>
<name>A0A918J1F2_9RHOB</name>
<dbReference type="InterPro" id="IPR008920">
    <property type="entry name" value="TF_FadR/GntR_C"/>
</dbReference>
<reference evidence="5" key="2">
    <citation type="submission" date="2020-09" db="EMBL/GenBank/DDBJ databases">
        <authorList>
            <person name="Sun Q."/>
            <person name="Kim S."/>
        </authorList>
    </citation>
    <scope>NUCLEOTIDE SEQUENCE</scope>
    <source>
        <strain evidence="5">KCTC 23714</strain>
    </source>
</reference>